<dbReference type="InterPro" id="IPR044214">
    <property type="entry name" value="EDS1-like"/>
</dbReference>
<accession>A0A9Q0QW60</accession>
<keyword evidence="3" id="KW-1185">Reference proteome</keyword>
<dbReference type="GO" id="GO:0006952">
    <property type="term" value="P:defense response"/>
    <property type="evidence" value="ECO:0007669"/>
    <property type="project" value="InterPro"/>
</dbReference>
<dbReference type="Pfam" id="PF18117">
    <property type="entry name" value="EDS1_EP"/>
    <property type="match status" value="1"/>
</dbReference>
<dbReference type="EMBL" id="JAMYWD010000004">
    <property type="protein sequence ID" value="KAJ4973980.1"/>
    <property type="molecule type" value="Genomic_DNA"/>
</dbReference>
<reference evidence="2" key="1">
    <citation type="journal article" date="2023" name="Plant J.">
        <title>The genome of the king protea, Protea cynaroides.</title>
        <authorList>
            <person name="Chang J."/>
            <person name="Duong T.A."/>
            <person name="Schoeman C."/>
            <person name="Ma X."/>
            <person name="Roodt D."/>
            <person name="Barker N."/>
            <person name="Li Z."/>
            <person name="Van de Peer Y."/>
            <person name="Mizrachi E."/>
        </authorList>
    </citation>
    <scope>NUCLEOTIDE SEQUENCE</scope>
    <source>
        <tissue evidence="2">Young leaves</tissue>
    </source>
</reference>
<evidence type="ECO:0000259" key="1">
    <source>
        <dbReference type="Pfam" id="PF18117"/>
    </source>
</evidence>
<dbReference type="AlphaFoldDB" id="A0A9Q0QW60"/>
<organism evidence="2 3">
    <name type="scientific">Protea cynaroides</name>
    <dbReference type="NCBI Taxonomy" id="273540"/>
    <lineage>
        <taxon>Eukaryota</taxon>
        <taxon>Viridiplantae</taxon>
        <taxon>Streptophyta</taxon>
        <taxon>Embryophyta</taxon>
        <taxon>Tracheophyta</taxon>
        <taxon>Spermatophyta</taxon>
        <taxon>Magnoliopsida</taxon>
        <taxon>Proteales</taxon>
        <taxon>Proteaceae</taxon>
        <taxon>Protea</taxon>
    </lineage>
</organism>
<dbReference type="InterPro" id="IPR041266">
    <property type="entry name" value="EDS1_EP"/>
</dbReference>
<comment type="caution">
    <text evidence="2">The sequence shown here is derived from an EMBL/GenBank/DDBJ whole genome shotgun (WGS) entry which is preliminary data.</text>
</comment>
<proteinExistence type="predicted"/>
<dbReference type="OrthoDB" id="1702954at2759"/>
<name>A0A9Q0QW60_9MAGN</name>
<dbReference type="PANTHER" id="PTHR47090">
    <property type="entry name" value="PROTEIN EDS1-RELATED"/>
    <property type="match status" value="1"/>
</dbReference>
<sequence>MEMLERYELPDGFECREDWVELGTRLRRLMEPIDIANYYRLSREKDAGAYMKPEGGRQSRSRRNRYTQRWLEHAKGKLAGYFLEFCFWAEVEDLRICIHSKIRMKIVMLLLKR</sequence>
<dbReference type="Proteomes" id="UP001141806">
    <property type="component" value="Unassembled WGS sequence"/>
</dbReference>
<feature type="domain" description="EDS1 EP" evidence="1">
    <location>
        <begin position="1"/>
        <end position="100"/>
    </location>
</feature>
<gene>
    <name evidence="2" type="ORF">NE237_007154</name>
</gene>
<protein>
    <recommendedName>
        <fullName evidence="1">EDS1 EP domain-containing protein</fullName>
    </recommendedName>
</protein>
<evidence type="ECO:0000313" key="3">
    <source>
        <dbReference type="Proteomes" id="UP001141806"/>
    </source>
</evidence>
<evidence type="ECO:0000313" key="2">
    <source>
        <dbReference type="EMBL" id="KAJ4973980.1"/>
    </source>
</evidence>